<evidence type="ECO:0000256" key="1">
    <source>
        <dbReference type="SAM" id="MobiDB-lite"/>
    </source>
</evidence>
<evidence type="ECO:0000313" key="4">
    <source>
        <dbReference type="Proteomes" id="UP000660611"/>
    </source>
</evidence>
<feature type="compositionally biased region" description="Pro residues" evidence="1">
    <location>
        <begin position="545"/>
        <end position="568"/>
    </location>
</feature>
<protein>
    <recommendedName>
        <fullName evidence="2">Flagellar hook-length control protein-like C-terminal domain-containing protein</fullName>
    </recommendedName>
</protein>
<reference evidence="3" key="1">
    <citation type="submission" date="2021-01" db="EMBL/GenBank/DDBJ databases">
        <title>Whole genome shotgun sequence of Dactylosporangium siamense NBRC 106093.</title>
        <authorList>
            <person name="Komaki H."/>
            <person name="Tamura T."/>
        </authorList>
    </citation>
    <scope>NUCLEOTIDE SEQUENCE</scope>
    <source>
        <strain evidence="3">NBRC 106093</strain>
    </source>
</reference>
<feature type="region of interest" description="Disordered" evidence="1">
    <location>
        <begin position="1"/>
        <end position="23"/>
    </location>
</feature>
<dbReference type="InterPro" id="IPR038610">
    <property type="entry name" value="FliK-like_C_sf"/>
</dbReference>
<feature type="region of interest" description="Disordered" evidence="1">
    <location>
        <begin position="781"/>
        <end position="836"/>
    </location>
</feature>
<gene>
    <name evidence="3" type="ORF">Dsi01nite_111220</name>
</gene>
<feature type="region of interest" description="Disordered" evidence="1">
    <location>
        <begin position="37"/>
        <end position="211"/>
    </location>
</feature>
<dbReference type="InterPro" id="IPR021136">
    <property type="entry name" value="Flagellar_hook_control-like_C"/>
</dbReference>
<feature type="compositionally biased region" description="Low complexity" evidence="1">
    <location>
        <begin position="195"/>
        <end position="209"/>
    </location>
</feature>
<feature type="compositionally biased region" description="Low complexity" evidence="1">
    <location>
        <begin position="320"/>
        <end position="366"/>
    </location>
</feature>
<feature type="region of interest" description="Disordered" evidence="1">
    <location>
        <begin position="496"/>
        <end position="520"/>
    </location>
</feature>
<name>A0A919UI60_9ACTN</name>
<proteinExistence type="predicted"/>
<comment type="caution">
    <text evidence="3">The sequence shown here is derived from an EMBL/GenBank/DDBJ whole genome shotgun (WGS) entry which is preliminary data.</text>
</comment>
<feature type="region of interest" description="Disordered" evidence="1">
    <location>
        <begin position="539"/>
        <end position="568"/>
    </location>
</feature>
<dbReference type="Pfam" id="PF02120">
    <property type="entry name" value="Flg_hook"/>
    <property type="match status" value="1"/>
</dbReference>
<dbReference type="Proteomes" id="UP000660611">
    <property type="component" value="Unassembled WGS sequence"/>
</dbReference>
<dbReference type="CDD" id="cd17470">
    <property type="entry name" value="T3SS_Flik_C"/>
    <property type="match status" value="1"/>
</dbReference>
<evidence type="ECO:0000259" key="2">
    <source>
        <dbReference type="Pfam" id="PF02120"/>
    </source>
</evidence>
<feature type="compositionally biased region" description="Basic and acidic residues" evidence="1">
    <location>
        <begin position="106"/>
        <end position="132"/>
    </location>
</feature>
<dbReference type="AlphaFoldDB" id="A0A919UI60"/>
<dbReference type="Gene3D" id="3.30.750.140">
    <property type="match status" value="1"/>
</dbReference>
<feature type="region of interest" description="Disordered" evidence="1">
    <location>
        <begin position="266"/>
        <end position="366"/>
    </location>
</feature>
<dbReference type="EMBL" id="BONQ01000210">
    <property type="protein sequence ID" value="GIG53081.1"/>
    <property type="molecule type" value="Genomic_DNA"/>
</dbReference>
<sequence>MTAPLDATRAAGGARSADPVAATGPSDAFAAALAAATHGRASLGAPTQGARDRAVADRRPDHTRHGDQQPEQERRFPVRDRRVRDDRPRTRTPDTDAVTAAAAVHQQRDAMVRRADTDRRAETHDRADRPVGDRAAASVREPARPATAAERGPGAEPRDRGDAAPAGTSRPAGFAEPAGAGHPDVARTGGDAGRRPANPAANPAAGARPTGSGTLEAMLVAAAARPGITTVAGPVDATGAPVPVPPTITGPAGTAVGSVGTQGVFPGAPRTGGPIGASSAAQAGSPASAGPPADLGAWTGNPLPGAGLTIPGAAADDRAPATTDRTAAPATTGHATTGQSTTGQSTTGQSTTGQSTTGQATTGQATTGQATTAQAAAGQATAAQAAAGLMAGPDPAATGQPVAVTPVEQQVTAVAGRHPAPAGGTLLSQAAHLVEATRPAQVPLATQVDQAPQAARATLAAHRLIGATPDAGAPDAVAGDGAVPAVPLHVQATARAVSDADTRPEPRVGAQPGAQTGTQVGAQAGAQVGAQVGTAATGTVGAAGVPPPLPQPGPVPPGTAPPTAAPPAAAPAAAQAAVQAAQAAQAAVQVAAVQTGTTAPVDAEAGTGARGAGADQPAAVTNPGLPQFAAQQAAQSALAGDAQGRGTPDRGRPPGAGTRGEQGQDQVQAVGVPPQQPQLATAVATSAPANQAPATAQPPVATQVAMVLTPLRKGPDGVHRMTIQLSPGDLGPVSIVAEVRDGAIAVQLAAGSEAARVALQAALPDLRQDLRDGGFAQCTLDLHQNSQPDTGRPGNQSQQFSGWQSQGRSQQQAPEPRADAEVREPDGSAALVDVRI</sequence>
<feature type="domain" description="Flagellar hook-length control protein-like C-terminal" evidence="2">
    <location>
        <begin position="715"/>
        <end position="789"/>
    </location>
</feature>
<feature type="compositionally biased region" description="Low complexity" evidence="1">
    <location>
        <begin position="627"/>
        <end position="646"/>
    </location>
</feature>
<feature type="compositionally biased region" description="Low complexity" evidence="1">
    <location>
        <begin position="508"/>
        <end position="520"/>
    </location>
</feature>
<feature type="region of interest" description="Disordered" evidence="1">
    <location>
        <begin position="602"/>
        <end position="667"/>
    </location>
</feature>
<evidence type="ECO:0000313" key="3">
    <source>
        <dbReference type="EMBL" id="GIG53081.1"/>
    </source>
</evidence>
<feature type="compositionally biased region" description="Basic and acidic residues" evidence="1">
    <location>
        <begin position="50"/>
        <end position="94"/>
    </location>
</feature>
<organism evidence="3 4">
    <name type="scientific">Dactylosporangium siamense</name>
    <dbReference type="NCBI Taxonomy" id="685454"/>
    <lineage>
        <taxon>Bacteria</taxon>
        <taxon>Bacillati</taxon>
        <taxon>Actinomycetota</taxon>
        <taxon>Actinomycetes</taxon>
        <taxon>Micromonosporales</taxon>
        <taxon>Micromonosporaceae</taxon>
        <taxon>Dactylosporangium</taxon>
    </lineage>
</organism>
<feature type="compositionally biased region" description="Low complexity" evidence="1">
    <location>
        <begin position="276"/>
        <end position="297"/>
    </location>
</feature>
<feature type="compositionally biased region" description="Basic and acidic residues" evidence="1">
    <location>
        <begin position="816"/>
        <end position="826"/>
    </location>
</feature>
<keyword evidence="4" id="KW-1185">Reference proteome</keyword>
<feature type="compositionally biased region" description="Low complexity" evidence="1">
    <location>
        <begin position="794"/>
        <end position="812"/>
    </location>
</feature>
<dbReference type="RefSeq" id="WP_203854683.1">
    <property type="nucleotide sequence ID" value="NZ_BONQ01000210.1"/>
</dbReference>
<accession>A0A919UI60</accession>
<feature type="compositionally biased region" description="Low complexity" evidence="1">
    <location>
        <begin position="144"/>
        <end position="155"/>
    </location>
</feature>
<feature type="compositionally biased region" description="Low complexity" evidence="1">
    <location>
        <begin position="95"/>
        <end position="104"/>
    </location>
</feature>
<feature type="compositionally biased region" description="Low complexity" evidence="1">
    <location>
        <begin position="653"/>
        <end position="667"/>
    </location>
</feature>